<comment type="caution">
    <text evidence="2">The sequence shown here is derived from an EMBL/GenBank/DDBJ whole genome shotgun (WGS) entry which is preliminary data.</text>
</comment>
<dbReference type="SUPFAM" id="SSF55729">
    <property type="entry name" value="Acyl-CoA N-acyltransferases (Nat)"/>
    <property type="match status" value="1"/>
</dbReference>
<dbReference type="InterPro" id="IPR016181">
    <property type="entry name" value="Acyl_CoA_acyltransferase"/>
</dbReference>
<feature type="domain" description="N-acetyltransferase" evidence="1">
    <location>
        <begin position="9"/>
        <end position="166"/>
    </location>
</feature>
<dbReference type="GO" id="GO:0005737">
    <property type="term" value="C:cytoplasm"/>
    <property type="evidence" value="ECO:0007669"/>
    <property type="project" value="TreeGrafter"/>
</dbReference>
<dbReference type="Proteomes" id="UP000049685">
    <property type="component" value="Unassembled WGS sequence"/>
</dbReference>
<accession>A0A9P1PA15</accession>
<evidence type="ECO:0000259" key="1">
    <source>
        <dbReference type="PROSITE" id="PS51186"/>
    </source>
</evidence>
<dbReference type="AlphaFoldDB" id="A0A9P1PA15"/>
<dbReference type="InterPro" id="IPR051531">
    <property type="entry name" value="N-acetyltransferase"/>
</dbReference>
<organism evidence="2 3">
    <name type="scientific">Paraclostridium sordellii</name>
    <name type="common">Clostridium sordellii</name>
    <dbReference type="NCBI Taxonomy" id="1505"/>
    <lineage>
        <taxon>Bacteria</taxon>
        <taxon>Bacillati</taxon>
        <taxon>Bacillota</taxon>
        <taxon>Clostridia</taxon>
        <taxon>Peptostreptococcales</taxon>
        <taxon>Peptostreptococcaceae</taxon>
        <taxon>Paraclostridium</taxon>
    </lineage>
</organism>
<evidence type="ECO:0000313" key="3">
    <source>
        <dbReference type="Proteomes" id="UP000049685"/>
    </source>
</evidence>
<dbReference type="RefSeq" id="WP_055331295.1">
    <property type="nucleotide sequence ID" value="NZ_CABJBQ010000042.1"/>
</dbReference>
<dbReference type="Pfam" id="PF13302">
    <property type="entry name" value="Acetyltransf_3"/>
    <property type="match status" value="1"/>
</dbReference>
<gene>
    <name evidence="2" type="ORF">UMC4404_29871</name>
</gene>
<protein>
    <submittedName>
        <fullName evidence="2">N-acetyltransferase GCN5</fullName>
    </submittedName>
</protein>
<dbReference type="EMBL" id="CDNY01000029">
    <property type="protein sequence ID" value="CEN31801.1"/>
    <property type="molecule type" value="Genomic_DNA"/>
</dbReference>
<evidence type="ECO:0000313" key="2">
    <source>
        <dbReference type="EMBL" id="CEN31801.1"/>
    </source>
</evidence>
<dbReference type="GO" id="GO:0008999">
    <property type="term" value="F:protein-N-terminal-alanine acetyltransferase activity"/>
    <property type="evidence" value="ECO:0007669"/>
    <property type="project" value="TreeGrafter"/>
</dbReference>
<name>A0A9P1PA15_PARSO</name>
<proteinExistence type="predicted"/>
<dbReference type="PANTHER" id="PTHR43792:SF9">
    <property type="entry name" value="RIBOSOMAL-PROTEIN-ALANINE ACETYLTRANSFERASE"/>
    <property type="match status" value="1"/>
</dbReference>
<dbReference type="Gene3D" id="3.40.630.30">
    <property type="match status" value="1"/>
</dbReference>
<sequence length="182" mass="21351">MKNLETDRLLLRKFRESDSKDLFEYAKSELVGPNAGWKPHENEEESKNIIHMFIENNETYAIILKSENKLIGTIGVHEKSPDESKVNLKQRELGYALNPKYWGKGIMPEAINCIIEYGFNELNLDLIWCGHTESNYNSKRVIQKCGFEYKLSKKTILRQLDNKEVTSLFYCISKESYYERKI</sequence>
<dbReference type="PANTHER" id="PTHR43792">
    <property type="entry name" value="GNAT FAMILY, PUTATIVE (AFU_ORTHOLOGUE AFUA_3G00765)-RELATED-RELATED"/>
    <property type="match status" value="1"/>
</dbReference>
<dbReference type="PROSITE" id="PS51186">
    <property type="entry name" value="GNAT"/>
    <property type="match status" value="1"/>
</dbReference>
<reference evidence="3" key="1">
    <citation type="submission" date="2015-01" db="EMBL/GenBank/DDBJ databases">
        <authorList>
            <person name="Aslett A.Martin."/>
            <person name="De Silva Nishadi"/>
        </authorList>
    </citation>
    <scope>NUCLEOTIDE SEQUENCE [LARGE SCALE GENOMIC DNA]</scope>
    <source>
        <strain evidence="3">UMC4404</strain>
    </source>
</reference>
<dbReference type="InterPro" id="IPR000182">
    <property type="entry name" value="GNAT_dom"/>
</dbReference>